<dbReference type="SMART" id="SM00739">
    <property type="entry name" value="KOW"/>
    <property type="match status" value="1"/>
</dbReference>
<gene>
    <name evidence="8" type="primary">rpl24</name>
</gene>
<dbReference type="GO" id="GO:0006412">
    <property type="term" value="P:translation"/>
    <property type="evidence" value="ECO:0007669"/>
    <property type="project" value="InterPro"/>
</dbReference>
<dbReference type="GeneID" id="29078069"/>
<evidence type="ECO:0000256" key="5">
    <source>
        <dbReference type="ARBA" id="ARBA00035282"/>
    </source>
</evidence>
<evidence type="ECO:0000256" key="4">
    <source>
        <dbReference type="ARBA" id="ARBA00023274"/>
    </source>
</evidence>
<comment type="similarity">
    <text evidence="2">Belongs to the universal ribosomal protein uL24 family.</text>
</comment>
<evidence type="ECO:0000256" key="2">
    <source>
        <dbReference type="ARBA" id="ARBA00010618"/>
    </source>
</evidence>
<dbReference type="GO" id="GO:0003735">
    <property type="term" value="F:structural constituent of ribosome"/>
    <property type="evidence" value="ECO:0007669"/>
    <property type="project" value="InterPro"/>
</dbReference>
<dbReference type="PANTHER" id="PTHR12903">
    <property type="entry name" value="MITOCHONDRIAL RIBOSOMAL PROTEIN L24"/>
    <property type="match status" value="1"/>
</dbReference>
<accession>A0A1B0TI71</accession>
<dbReference type="InterPro" id="IPR041988">
    <property type="entry name" value="Ribosomal_uL24_KOW"/>
</dbReference>
<dbReference type="InterPro" id="IPR005824">
    <property type="entry name" value="KOW"/>
</dbReference>
<dbReference type="EMBL" id="KR025491">
    <property type="protein sequence ID" value="AKU47413.1"/>
    <property type="molecule type" value="Genomic_DNA"/>
</dbReference>
<dbReference type="InterPro" id="IPR008991">
    <property type="entry name" value="Translation_prot_SH3-like_sf"/>
</dbReference>
<evidence type="ECO:0000256" key="1">
    <source>
        <dbReference type="ARBA" id="ARBA00004072"/>
    </source>
</evidence>
<keyword evidence="3 8" id="KW-0689">Ribosomal protein</keyword>
<proteinExistence type="inferred from homology"/>
<dbReference type="GO" id="GO:0005840">
    <property type="term" value="C:ribosome"/>
    <property type="evidence" value="ECO:0007669"/>
    <property type="project" value="UniProtKB-KW"/>
</dbReference>
<reference evidence="8" key="1">
    <citation type="journal article" date="2016" name="Bot. Marina">
        <title>Genomic and phylogenetic analysis of Ceramium cimbricum (Ceramiales, Rhodophyta) from the Atlantic and Pacific Oceans supports the naming of a new invasive Pacific entity Ceramium sungminbooi sp. nov.</title>
        <authorList>
            <person name="Hughey J.R."/>
            <person name="Boo G.H."/>
        </authorList>
    </citation>
    <scope>NUCLEOTIDE SEQUENCE</scope>
</reference>
<organism evidence="8">
    <name type="scientific">Campylaephora sungminbooi</name>
    <dbReference type="NCBI Taxonomy" id="1896769"/>
    <lineage>
        <taxon>Eukaryota</taxon>
        <taxon>Rhodophyta</taxon>
        <taxon>Florideophyceae</taxon>
        <taxon>Rhodymeniophycidae</taxon>
        <taxon>Ceramiales</taxon>
        <taxon>Ceramiaceae</taxon>
        <taxon>Campylaephora</taxon>
    </lineage>
</organism>
<dbReference type="Pfam" id="PF17136">
    <property type="entry name" value="ribosomal_L24"/>
    <property type="match status" value="1"/>
</dbReference>
<dbReference type="Pfam" id="PF00467">
    <property type="entry name" value="KOW"/>
    <property type="match status" value="1"/>
</dbReference>
<dbReference type="InterPro" id="IPR057264">
    <property type="entry name" value="Ribosomal_uL24_C"/>
</dbReference>
<sequence length="72" mass="8051">MKIKQQDNALIIAGKYKGKQGKILKIFNKTNKVIVEKVNIKTKHIKPNGEGKKGTIKQIEAPIDISNIVLIK</sequence>
<evidence type="ECO:0000256" key="6">
    <source>
        <dbReference type="ARBA" id="ARBA00035361"/>
    </source>
</evidence>
<keyword evidence="8" id="KW-0934">Plastid</keyword>
<feature type="domain" description="KOW" evidence="7">
    <location>
        <begin position="2"/>
        <end position="29"/>
    </location>
</feature>
<keyword evidence="4" id="KW-0687">Ribonucleoprotein</keyword>
<dbReference type="AlphaFoldDB" id="A0A1B0TI71"/>
<dbReference type="Gene3D" id="2.30.30.30">
    <property type="match status" value="1"/>
</dbReference>
<dbReference type="CDD" id="cd06089">
    <property type="entry name" value="KOW_RPL26"/>
    <property type="match status" value="1"/>
</dbReference>
<dbReference type="RefSeq" id="YP_009300494.1">
    <property type="nucleotide sequence ID" value="NC_031211.1"/>
</dbReference>
<dbReference type="NCBIfam" id="TIGR01079">
    <property type="entry name" value="rplX_bact"/>
    <property type="match status" value="1"/>
</dbReference>
<evidence type="ECO:0000313" key="8">
    <source>
        <dbReference type="EMBL" id="ALN11860.1"/>
    </source>
</evidence>
<dbReference type="SUPFAM" id="SSF50104">
    <property type="entry name" value="Translation proteins SH3-like domain"/>
    <property type="match status" value="1"/>
</dbReference>
<dbReference type="EMBL" id="KR814486">
    <property type="protein sequence ID" value="ALN11860.1"/>
    <property type="molecule type" value="Genomic_DNA"/>
</dbReference>
<comment type="function">
    <text evidence="1">One of two assembly initiator proteins, it binds directly to the 5'-end of the 23S rRNA, where it nucleates assembly of the 50S subunit.</text>
</comment>
<dbReference type="GO" id="GO:0003723">
    <property type="term" value="F:RNA binding"/>
    <property type="evidence" value="ECO:0007669"/>
    <property type="project" value="InterPro"/>
</dbReference>
<evidence type="ECO:0000256" key="3">
    <source>
        <dbReference type="ARBA" id="ARBA00022980"/>
    </source>
</evidence>
<name>A0A1B0TI71_9FLOR</name>
<dbReference type="GO" id="GO:1990904">
    <property type="term" value="C:ribonucleoprotein complex"/>
    <property type="evidence" value="ECO:0007669"/>
    <property type="project" value="UniProtKB-KW"/>
</dbReference>
<dbReference type="HAMAP" id="MF_01326_B">
    <property type="entry name" value="Ribosomal_uL24_B"/>
    <property type="match status" value="1"/>
</dbReference>
<evidence type="ECO:0000259" key="7">
    <source>
        <dbReference type="SMART" id="SM00739"/>
    </source>
</evidence>
<geneLocation type="plastid" evidence="8"/>
<dbReference type="InterPro" id="IPR014722">
    <property type="entry name" value="Rib_uL2_dom2"/>
</dbReference>
<dbReference type="InterPro" id="IPR003256">
    <property type="entry name" value="Ribosomal_uL24"/>
</dbReference>
<protein>
    <recommendedName>
        <fullName evidence="5">Large ribosomal subunit protein uL24c</fullName>
    </recommendedName>
    <alternativeName>
        <fullName evidence="6">50S ribosomal protein L24, chloroplastic</fullName>
    </alternativeName>
</protein>